<evidence type="ECO:0000313" key="2">
    <source>
        <dbReference type="Proteomes" id="UP001642464"/>
    </source>
</evidence>
<reference evidence="1 2" key="1">
    <citation type="submission" date="2024-02" db="EMBL/GenBank/DDBJ databases">
        <authorList>
            <person name="Chen Y."/>
            <person name="Shah S."/>
            <person name="Dougan E. K."/>
            <person name="Thang M."/>
            <person name="Chan C."/>
        </authorList>
    </citation>
    <scope>NUCLEOTIDE SEQUENCE [LARGE SCALE GENOMIC DNA]</scope>
</reference>
<accession>A0ABP0RYB3</accession>
<sequence length="204" mass="22868">MDRSRAQTAPASSSRVPAVSRAIHALSARGGARLQETTLQVEFVGGPARWRFVEEEPCEEVELEVRASRFPKASSQPCLHEVTIAGGWGERSERERRLTKLASKLGYIPGLPRQRVGKSRLDSFLPAEYRAGAFKDFKPPIPKVRKSSYAGDVAVETRQHLRILKLPEGDRLVVKRWAPGFFEAPSRRIHDQSLREALQLDSQS</sequence>
<evidence type="ECO:0000313" key="1">
    <source>
        <dbReference type="EMBL" id="CAK9105429.1"/>
    </source>
</evidence>
<protein>
    <submittedName>
        <fullName evidence="1">Uncharacterized protein</fullName>
    </submittedName>
</protein>
<organism evidence="1 2">
    <name type="scientific">Durusdinium trenchii</name>
    <dbReference type="NCBI Taxonomy" id="1381693"/>
    <lineage>
        <taxon>Eukaryota</taxon>
        <taxon>Sar</taxon>
        <taxon>Alveolata</taxon>
        <taxon>Dinophyceae</taxon>
        <taxon>Suessiales</taxon>
        <taxon>Symbiodiniaceae</taxon>
        <taxon>Durusdinium</taxon>
    </lineage>
</organism>
<proteinExistence type="predicted"/>
<comment type="caution">
    <text evidence="1">The sequence shown here is derived from an EMBL/GenBank/DDBJ whole genome shotgun (WGS) entry which is preliminary data.</text>
</comment>
<name>A0ABP0RYB3_9DINO</name>
<dbReference type="Proteomes" id="UP001642464">
    <property type="component" value="Unassembled WGS sequence"/>
</dbReference>
<dbReference type="EMBL" id="CAXAMM010042540">
    <property type="protein sequence ID" value="CAK9105429.1"/>
    <property type="molecule type" value="Genomic_DNA"/>
</dbReference>
<gene>
    <name evidence="1" type="ORF">SCF082_LOCUS49139</name>
</gene>
<keyword evidence="2" id="KW-1185">Reference proteome</keyword>